<dbReference type="STRING" id="1054147.F4PKU5"/>
<evidence type="ECO:0000259" key="6">
    <source>
        <dbReference type="Pfam" id="PF06421"/>
    </source>
</evidence>
<feature type="domain" description="Elongation factor EFG" evidence="5">
    <location>
        <begin position="75"/>
        <end position="159"/>
    </location>
</feature>
<dbReference type="OrthoDB" id="1074at2759"/>
<sequence>MTNESSIALGMGFRCGFLGLLHMDVVLQRVEQEYGQVVIATPPTVTYHVAMKDGTNRWIANPADYPPSEYIDQTTEPMIHAKIVAPNDYFGSIVTLCMDSRGVQTNHETLEGNRMRLSFTFPLSEIITDFYDNLKRISSGYASLDYEEAGYEPTDVVKVKILLNGEEVDSLSSIVHRSRATHHGRALVKRLRKIIDRQMFVVAIQASIGNDVVARETISAMRKDVTAKCYGGDITRRRKLLDKQKEGKKRMKQMGCVELSQEGFLKLMKNTNEEDD</sequence>
<dbReference type="AlphaFoldDB" id="F4PKU5"/>
<dbReference type="PANTHER" id="PTHR43512">
    <property type="entry name" value="TRANSLATION FACTOR GUF1-RELATED"/>
    <property type="match status" value="1"/>
</dbReference>
<dbReference type="RefSeq" id="XP_004362070.1">
    <property type="nucleotide sequence ID" value="XM_004362013.1"/>
</dbReference>
<dbReference type="Pfam" id="PF00679">
    <property type="entry name" value="EFG_C"/>
    <property type="match status" value="1"/>
</dbReference>
<dbReference type="FunFam" id="3.30.70.2570:FF:000001">
    <property type="entry name" value="Translation factor GUF1, mitochondrial"/>
    <property type="match status" value="1"/>
</dbReference>
<accession>F4PKU5</accession>
<dbReference type="FunFam" id="3.30.70.240:FF:000007">
    <property type="entry name" value="Translation factor GUF1, mitochondrial"/>
    <property type="match status" value="1"/>
</dbReference>
<keyword evidence="4" id="KW-0342">GTP-binding</keyword>
<dbReference type="GO" id="GO:0005739">
    <property type="term" value="C:mitochondrion"/>
    <property type="evidence" value="ECO:0007669"/>
    <property type="project" value="TreeGrafter"/>
</dbReference>
<name>F4PKU5_CACFS</name>
<dbReference type="CDD" id="cd03709">
    <property type="entry name" value="lepA_C"/>
    <property type="match status" value="1"/>
</dbReference>
<dbReference type="GO" id="GO:0016787">
    <property type="term" value="F:hydrolase activity"/>
    <property type="evidence" value="ECO:0007669"/>
    <property type="project" value="UniProtKB-KW"/>
</dbReference>
<dbReference type="GeneID" id="14876325"/>
<evidence type="ECO:0000256" key="1">
    <source>
        <dbReference type="ARBA" id="ARBA00005454"/>
    </source>
</evidence>
<keyword evidence="8" id="KW-1185">Reference proteome</keyword>
<keyword evidence="3" id="KW-0378">Hydrolase</keyword>
<dbReference type="OMA" id="SIICHTS"/>
<dbReference type="InterPro" id="IPR038363">
    <property type="entry name" value="LepA_C_sf"/>
</dbReference>
<dbReference type="EMBL" id="GL883007">
    <property type="protein sequence ID" value="EGG24219.1"/>
    <property type="molecule type" value="Genomic_DNA"/>
</dbReference>
<feature type="domain" description="GTP-binding protein LepA C-terminal" evidence="6">
    <location>
        <begin position="163"/>
        <end position="269"/>
    </location>
</feature>
<dbReference type="Gene3D" id="3.30.70.870">
    <property type="entry name" value="Elongation Factor G (Translational Gtpase), domain 3"/>
    <property type="match status" value="1"/>
</dbReference>
<organism evidence="7 8">
    <name type="scientific">Cavenderia fasciculata</name>
    <name type="common">Slime mold</name>
    <name type="synonym">Dictyostelium fasciculatum</name>
    <dbReference type="NCBI Taxonomy" id="261658"/>
    <lineage>
        <taxon>Eukaryota</taxon>
        <taxon>Amoebozoa</taxon>
        <taxon>Evosea</taxon>
        <taxon>Eumycetozoa</taxon>
        <taxon>Dictyostelia</taxon>
        <taxon>Acytosteliales</taxon>
        <taxon>Cavenderiaceae</taxon>
        <taxon>Cavenderia</taxon>
    </lineage>
</organism>
<protein>
    <submittedName>
        <fullName evidence="7">GTP-binding protein</fullName>
    </submittedName>
</protein>
<evidence type="ECO:0000256" key="3">
    <source>
        <dbReference type="ARBA" id="ARBA00022801"/>
    </source>
</evidence>
<dbReference type="Proteomes" id="UP000007797">
    <property type="component" value="Unassembled WGS sequence"/>
</dbReference>
<evidence type="ECO:0000313" key="7">
    <source>
        <dbReference type="EMBL" id="EGG24219.1"/>
    </source>
</evidence>
<comment type="similarity">
    <text evidence="1">Belongs to the TRAFAC class translation factor GTPase superfamily. Classic translation factor GTPase family. LepA subfamily.</text>
</comment>
<dbReference type="Gene3D" id="3.30.70.240">
    <property type="match status" value="1"/>
</dbReference>
<dbReference type="PANTHER" id="PTHR43512:SF7">
    <property type="entry name" value="TRANSLATION FACTOR GUF1, MITOCHONDRIAL"/>
    <property type="match status" value="1"/>
</dbReference>
<dbReference type="InterPro" id="IPR006297">
    <property type="entry name" value="EF-4"/>
</dbReference>
<dbReference type="GO" id="GO:0005525">
    <property type="term" value="F:GTP binding"/>
    <property type="evidence" value="ECO:0007669"/>
    <property type="project" value="UniProtKB-KW"/>
</dbReference>
<dbReference type="SUPFAM" id="SSF54980">
    <property type="entry name" value="EF-G C-terminal domain-like"/>
    <property type="match status" value="2"/>
</dbReference>
<evidence type="ECO:0000313" key="8">
    <source>
        <dbReference type="Proteomes" id="UP000007797"/>
    </source>
</evidence>
<dbReference type="Gene3D" id="3.30.70.2570">
    <property type="entry name" value="Elongation factor 4, C-terminal domain"/>
    <property type="match status" value="1"/>
</dbReference>
<evidence type="ECO:0000259" key="5">
    <source>
        <dbReference type="Pfam" id="PF00679"/>
    </source>
</evidence>
<dbReference type="InterPro" id="IPR013842">
    <property type="entry name" value="LepA_CTD"/>
</dbReference>
<dbReference type="InterPro" id="IPR035654">
    <property type="entry name" value="LepA_IV"/>
</dbReference>
<dbReference type="GO" id="GO:0097177">
    <property type="term" value="F:mitochondrial ribosome binding"/>
    <property type="evidence" value="ECO:0007669"/>
    <property type="project" value="TreeGrafter"/>
</dbReference>
<reference evidence="8" key="1">
    <citation type="journal article" date="2011" name="Genome Res.">
        <title>Phylogeny-wide analysis of social amoeba genomes highlights ancient origins for complex intercellular communication.</title>
        <authorList>
            <person name="Heidel A.J."/>
            <person name="Lawal H.M."/>
            <person name="Felder M."/>
            <person name="Schilde C."/>
            <person name="Helps N.R."/>
            <person name="Tunggal B."/>
            <person name="Rivero F."/>
            <person name="John U."/>
            <person name="Schleicher M."/>
            <person name="Eichinger L."/>
            <person name="Platzer M."/>
            <person name="Noegel A.A."/>
            <person name="Schaap P."/>
            <person name="Gloeckner G."/>
        </authorList>
    </citation>
    <scope>NUCLEOTIDE SEQUENCE [LARGE SCALE GENOMIC DNA]</scope>
    <source>
        <strain evidence="8">SH3</strain>
    </source>
</reference>
<dbReference type="KEGG" id="dfa:DFA_06366"/>
<dbReference type="InterPro" id="IPR000640">
    <property type="entry name" value="EFG_V-like"/>
</dbReference>
<dbReference type="InterPro" id="IPR035647">
    <property type="entry name" value="EFG_III/V"/>
</dbReference>
<evidence type="ECO:0000256" key="4">
    <source>
        <dbReference type="ARBA" id="ARBA00023134"/>
    </source>
</evidence>
<evidence type="ECO:0000256" key="2">
    <source>
        <dbReference type="ARBA" id="ARBA00022741"/>
    </source>
</evidence>
<proteinExistence type="inferred from homology"/>
<keyword evidence="2" id="KW-0547">Nucleotide-binding</keyword>
<dbReference type="Pfam" id="PF06421">
    <property type="entry name" value="LepA_C"/>
    <property type="match status" value="1"/>
</dbReference>
<dbReference type="GO" id="GO:0045727">
    <property type="term" value="P:positive regulation of translation"/>
    <property type="evidence" value="ECO:0007669"/>
    <property type="project" value="TreeGrafter"/>
</dbReference>
<gene>
    <name evidence="7" type="primary">guf1</name>
    <name evidence="7" type="ORF">DFA_06366</name>
</gene>